<reference evidence="1 2" key="2">
    <citation type="submission" date="2018-11" db="EMBL/GenBank/DDBJ databases">
        <authorList>
            <consortium name="Pathogen Informatics"/>
        </authorList>
    </citation>
    <scope>NUCLEOTIDE SEQUENCE [LARGE SCALE GENOMIC DNA]</scope>
</reference>
<accession>A0A0R3QDC9</accession>
<dbReference type="STRING" id="42155.A0A0R3QDC9"/>
<name>A0A0R3QDC9_9BILA</name>
<dbReference type="EMBL" id="UZAG01003372">
    <property type="protein sequence ID" value="VDO15239.1"/>
    <property type="molecule type" value="Genomic_DNA"/>
</dbReference>
<dbReference type="Proteomes" id="UP000280834">
    <property type="component" value="Unassembled WGS sequence"/>
</dbReference>
<protein>
    <submittedName>
        <fullName evidence="3">Nucleoporin p58/p45</fullName>
    </submittedName>
</protein>
<organism evidence="3">
    <name type="scientific">Brugia timori</name>
    <dbReference type="NCBI Taxonomy" id="42155"/>
    <lineage>
        <taxon>Eukaryota</taxon>
        <taxon>Metazoa</taxon>
        <taxon>Ecdysozoa</taxon>
        <taxon>Nematoda</taxon>
        <taxon>Chromadorea</taxon>
        <taxon>Rhabditida</taxon>
        <taxon>Spirurina</taxon>
        <taxon>Spiruromorpha</taxon>
        <taxon>Filarioidea</taxon>
        <taxon>Onchocercidae</taxon>
        <taxon>Brugia</taxon>
    </lineage>
</organism>
<evidence type="ECO:0000313" key="2">
    <source>
        <dbReference type="Proteomes" id="UP000280834"/>
    </source>
</evidence>
<dbReference type="WBParaSite" id="BTMF_0000436501-mRNA-1">
    <property type="protein sequence ID" value="BTMF_0000436501-mRNA-1"/>
    <property type="gene ID" value="BTMF_0000436501"/>
</dbReference>
<gene>
    <name evidence="1" type="ORF">BTMF_LOCUS3660</name>
</gene>
<evidence type="ECO:0000313" key="1">
    <source>
        <dbReference type="EMBL" id="VDO15239.1"/>
    </source>
</evidence>
<dbReference type="AlphaFoldDB" id="A0A0R3QDC9"/>
<keyword evidence="2" id="KW-1185">Reference proteome</keyword>
<sequence>MRFYGTTPASLNPAATSAFTFGSSALTPASSALQPLQPVVSMTSAASTLPLFQATPTTAVPSLPTNGFAL</sequence>
<proteinExistence type="predicted"/>
<reference evidence="3" key="1">
    <citation type="submission" date="2017-02" db="UniProtKB">
        <authorList>
            <consortium name="WormBaseParasite"/>
        </authorList>
    </citation>
    <scope>IDENTIFICATION</scope>
</reference>
<evidence type="ECO:0000313" key="3">
    <source>
        <dbReference type="WBParaSite" id="BTMF_0000436501-mRNA-1"/>
    </source>
</evidence>